<sequence>MPVELDITTLSLVLALVTLCLSLLLTLAALHAEQQRGLRHWALGHSALTIGLLLGVNAQTLPSMLSVVIASGLMVLGVGVIWLGLRDFRQQSQSQLPVLLTALLCMLLQWLLLDIYQTPAATYPISSTALCLFTLLSARELLRPWPQPLRSACWLAGGLFLLASAGLVLRALATLSDNGEQLLPGHGPHAASLLGLLLLQIGLACCFMLMTLYQTALSLARLSERDGLTGILNRRSLCRQGSNLLQRCQRQQQPACLLMLDADHFKRINDEFGHQTGDAVLCHMSSRIGNQLRQGDLFGRFGGEEFTLLLPGLQPDEAMRTAERIRLALCNQPCSSAGQLVQLSASIGMAHSNDFGYDFEKLLGAADHALYRAKHLGRNRVEAASPPGNEVDDLTAMHLLTQFRHNLDI</sequence>
<keyword evidence="4" id="KW-0812">Transmembrane</keyword>
<comment type="cofactor">
    <cofactor evidence="1">
        <name>Mg(2+)</name>
        <dbReference type="ChEBI" id="CHEBI:18420"/>
    </cofactor>
</comment>
<dbReference type="FunFam" id="3.30.70.270:FF:000001">
    <property type="entry name" value="Diguanylate cyclase domain protein"/>
    <property type="match status" value="1"/>
</dbReference>
<evidence type="ECO:0000313" key="7">
    <source>
        <dbReference type="Proteomes" id="UP000243629"/>
    </source>
</evidence>
<feature type="transmembrane region" description="Helical" evidence="4">
    <location>
        <begin position="122"/>
        <end position="142"/>
    </location>
</feature>
<feature type="transmembrane region" description="Helical" evidence="4">
    <location>
        <begin position="12"/>
        <end position="30"/>
    </location>
</feature>
<dbReference type="CDD" id="cd01949">
    <property type="entry name" value="GGDEF"/>
    <property type="match status" value="1"/>
</dbReference>
<dbReference type="InterPro" id="IPR043128">
    <property type="entry name" value="Rev_trsase/Diguanyl_cyclase"/>
</dbReference>
<dbReference type="PANTHER" id="PTHR45138:SF24">
    <property type="entry name" value="DIGUANYLATE CYCLASE DGCC-RELATED"/>
    <property type="match status" value="1"/>
</dbReference>
<dbReference type="EMBL" id="FOUI01000002">
    <property type="protein sequence ID" value="SFM26518.1"/>
    <property type="molecule type" value="Genomic_DNA"/>
</dbReference>
<feature type="transmembrane region" description="Helical" evidence="4">
    <location>
        <begin position="193"/>
        <end position="213"/>
    </location>
</feature>
<evidence type="ECO:0000256" key="4">
    <source>
        <dbReference type="SAM" id="Phobius"/>
    </source>
</evidence>
<dbReference type="RefSeq" id="WP_093472907.1">
    <property type="nucleotide sequence ID" value="NZ_FOUI01000002.1"/>
</dbReference>
<organism evidence="6 7">
    <name type="scientific">Halopseudomonas yangmingensis</name>
    <dbReference type="NCBI Taxonomy" id="1720063"/>
    <lineage>
        <taxon>Bacteria</taxon>
        <taxon>Pseudomonadati</taxon>
        <taxon>Pseudomonadota</taxon>
        <taxon>Gammaproteobacteria</taxon>
        <taxon>Pseudomonadales</taxon>
        <taxon>Pseudomonadaceae</taxon>
        <taxon>Halopseudomonas</taxon>
    </lineage>
</organism>
<dbReference type="STRING" id="1720063.SAMN05216217_102303"/>
<dbReference type="PANTHER" id="PTHR45138">
    <property type="entry name" value="REGULATORY COMPONENTS OF SENSORY TRANSDUCTION SYSTEM"/>
    <property type="match status" value="1"/>
</dbReference>
<proteinExistence type="predicted"/>
<comment type="subcellular location">
    <subcellularLocation>
        <location evidence="2">Cell inner membrane</location>
    </subcellularLocation>
</comment>
<dbReference type="SUPFAM" id="SSF55073">
    <property type="entry name" value="Nucleotide cyclase"/>
    <property type="match status" value="1"/>
</dbReference>
<feature type="domain" description="GGDEF" evidence="5">
    <location>
        <begin position="253"/>
        <end position="386"/>
    </location>
</feature>
<evidence type="ECO:0000256" key="3">
    <source>
        <dbReference type="ARBA" id="ARBA00012528"/>
    </source>
</evidence>
<gene>
    <name evidence="6" type="ORF">SAMN05216217_102303</name>
</gene>
<dbReference type="Pfam" id="PF00990">
    <property type="entry name" value="GGDEF"/>
    <property type="match status" value="1"/>
</dbReference>
<keyword evidence="4" id="KW-0472">Membrane</keyword>
<name>A0A1I4PFJ9_9GAMM</name>
<dbReference type="GO" id="GO:0005886">
    <property type="term" value="C:plasma membrane"/>
    <property type="evidence" value="ECO:0007669"/>
    <property type="project" value="UniProtKB-SubCell"/>
</dbReference>
<dbReference type="EC" id="2.7.7.65" evidence="3"/>
<dbReference type="Gene3D" id="3.30.70.270">
    <property type="match status" value="1"/>
</dbReference>
<dbReference type="AlphaFoldDB" id="A0A1I4PFJ9"/>
<feature type="transmembrane region" description="Helical" evidence="4">
    <location>
        <begin position="64"/>
        <end position="85"/>
    </location>
</feature>
<dbReference type="GO" id="GO:0043709">
    <property type="term" value="P:cell adhesion involved in single-species biofilm formation"/>
    <property type="evidence" value="ECO:0007669"/>
    <property type="project" value="TreeGrafter"/>
</dbReference>
<feature type="transmembrane region" description="Helical" evidence="4">
    <location>
        <begin position="42"/>
        <end position="58"/>
    </location>
</feature>
<evidence type="ECO:0000259" key="5">
    <source>
        <dbReference type="PROSITE" id="PS50887"/>
    </source>
</evidence>
<dbReference type="GO" id="GO:1902201">
    <property type="term" value="P:negative regulation of bacterial-type flagellum-dependent cell motility"/>
    <property type="evidence" value="ECO:0007669"/>
    <property type="project" value="TreeGrafter"/>
</dbReference>
<dbReference type="InterPro" id="IPR029787">
    <property type="entry name" value="Nucleotide_cyclase"/>
</dbReference>
<evidence type="ECO:0000313" key="6">
    <source>
        <dbReference type="EMBL" id="SFM26518.1"/>
    </source>
</evidence>
<protein>
    <recommendedName>
        <fullName evidence="3">diguanylate cyclase</fullName>
        <ecNumber evidence="3">2.7.7.65</ecNumber>
    </recommendedName>
</protein>
<keyword evidence="7" id="KW-1185">Reference proteome</keyword>
<reference evidence="7" key="1">
    <citation type="submission" date="2016-10" db="EMBL/GenBank/DDBJ databases">
        <authorList>
            <person name="Varghese N."/>
            <person name="Submissions S."/>
        </authorList>
    </citation>
    <scope>NUCLEOTIDE SEQUENCE [LARGE SCALE GENOMIC DNA]</scope>
    <source>
        <strain evidence="7">DSM 24213</strain>
    </source>
</reference>
<evidence type="ECO:0000256" key="2">
    <source>
        <dbReference type="ARBA" id="ARBA00004533"/>
    </source>
</evidence>
<dbReference type="OrthoDB" id="9812260at2"/>
<accession>A0A1I4PFJ9</accession>
<dbReference type="InterPro" id="IPR050469">
    <property type="entry name" value="Diguanylate_Cyclase"/>
</dbReference>
<dbReference type="PROSITE" id="PS50887">
    <property type="entry name" value="GGDEF"/>
    <property type="match status" value="1"/>
</dbReference>
<feature type="transmembrane region" description="Helical" evidence="4">
    <location>
        <begin position="154"/>
        <end position="173"/>
    </location>
</feature>
<dbReference type="GO" id="GO:0052621">
    <property type="term" value="F:diguanylate cyclase activity"/>
    <property type="evidence" value="ECO:0007669"/>
    <property type="project" value="UniProtKB-EC"/>
</dbReference>
<dbReference type="InterPro" id="IPR000160">
    <property type="entry name" value="GGDEF_dom"/>
</dbReference>
<feature type="transmembrane region" description="Helical" evidence="4">
    <location>
        <begin position="97"/>
        <end position="116"/>
    </location>
</feature>
<evidence type="ECO:0000256" key="1">
    <source>
        <dbReference type="ARBA" id="ARBA00001946"/>
    </source>
</evidence>
<dbReference type="NCBIfam" id="TIGR00254">
    <property type="entry name" value="GGDEF"/>
    <property type="match status" value="1"/>
</dbReference>
<dbReference type="Proteomes" id="UP000243629">
    <property type="component" value="Unassembled WGS sequence"/>
</dbReference>
<dbReference type="SMART" id="SM00267">
    <property type="entry name" value="GGDEF"/>
    <property type="match status" value="1"/>
</dbReference>
<keyword evidence="4" id="KW-1133">Transmembrane helix</keyword>